<dbReference type="Pfam" id="PF02893">
    <property type="entry name" value="GRAM"/>
    <property type="match status" value="1"/>
</dbReference>
<dbReference type="AlphaFoldDB" id="A0AAV1XRP6"/>
<dbReference type="CDD" id="cd13220">
    <property type="entry name" value="PH-GRAM_GRAMDC"/>
    <property type="match status" value="1"/>
</dbReference>
<evidence type="ECO:0000313" key="8">
    <source>
        <dbReference type="EMBL" id="CAL0324334.1"/>
    </source>
</evidence>
<dbReference type="PANTHER" id="PTHR47666">
    <property type="entry name" value="PROTEIN VASCULAR ASSOCIATED DEATH 1, CHLOROPLASTIC"/>
    <property type="match status" value="1"/>
</dbReference>
<dbReference type="Pfam" id="PF16016">
    <property type="entry name" value="VASt"/>
    <property type="match status" value="1"/>
</dbReference>
<feature type="domain" description="VASt" evidence="7">
    <location>
        <begin position="287"/>
        <end position="459"/>
    </location>
</feature>
<reference evidence="8 9" key="1">
    <citation type="submission" date="2024-03" db="EMBL/GenBank/DDBJ databases">
        <authorList>
            <person name="Martinez-Hernandez J."/>
        </authorList>
    </citation>
    <scope>NUCLEOTIDE SEQUENCE [LARGE SCALE GENOMIC DNA]</scope>
</reference>
<evidence type="ECO:0000259" key="7">
    <source>
        <dbReference type="PROSITE" id="PS51778"/>
    </source>
</evidence>
<dbReference type="Proteomes" id="UP001497480">
    <property type="component" value="Unassembled WGS sequence"/>
</dbReference>
<comment type="caution">
    <text evidence="8">The sequence shown here is derived from an EMBL/GenBank/DDBJ whole genome shotgun (WGS) entry which is preliminary data.</text>
</comment>
<feature type="compositionally biased region" description="Low complexity" evidence="5">
    <location>
        <begin position="23"/>
        <end position="40"/>
    </location>
</feature>
<feature type="transmembrane region" description="Helical" evidence="6">
    <location>
        <begin position="549"/>
        <end position="573"/>
    </location>
</feature>
<dbReference type="SMART" id="SM00568">
    <property type="entry name" value="GRAM"/>
    <property type="match status" value="1"/>
</dbReference>
<dbReference type="InterPro" id="IPR031968">
    <property type="entry name" value="VASt"/>
</dbReference>
<organism evidence="8 9">
    <name type="scientific">Lupinus luteus</name>
    <name type="common">European yellow lupine</name>
    <dbReference type="NCBI Taxonomy" id="3873"/>
    <lineage>
        <taxon>Eukaryota</taxon>
        <taxon>Viridiplantae</taxon>
        <taxon>Streptophyta</taxon>
        <taxon>Embryophyta</taxon>
        <taxon>Tracheophyta</taxon>
        <taxon>Spermatophyta</taxon>
        <taxon>Magnoliopsida</taxon>
        <taxon>eudicotyledons</taxon>
        <taxon>Gunneridae</taxon>
        <taxon>Pentapetalae</taxon>
        <taxon>rosids</taxon>
        <taxon>fabids</taxon>
        <taxon>Fabales</taxon>
        <taxon>Fabaceae</taxon>
        <taxon>Papilionoideae</taxon>
        <taxon>50 kb inversion clade</taxon>
        <taxon>genistoids sensu lato</taxon>
        <taxon>core genistoids</taxon>
        <taxon>Genisteae</taxon>
        <taxon>Lupinus</taxon>
    </lineage>
</organism>
<dbReference type="PANTHER" id="PTHR47666:SF1">
    <property type="entry name" value="PROTEIN VASCULAR ASSOCIATED DEATH 1, CHLOROPLASTIC"/>
    <property type="match status" value="1"/>
</dbReference>
<dbReference type="GO" id="GO:0016020">
    <property type="term" value="C:membrane"/>
    <property type="evidence" value="ECO:0007669"/>
    <property type="project" value="UniProtKB-SubCell"/>
</dbReference>
<keyword evidence="2 6" id="KW-0812">Transmembrane</keyword>
<dbReference type="EMBL" id="CAXHTB010000018">
    <property type="protein sequence ID" value="CAL0324334.1"/>
    <property type="molecule type" value="Genomic_DNA"/>
</dbReference>
<protein>
    <recommendedName>
        <fullName evidence="7">VASt domain-containing protein</fullName>
    </recommendedName>
</protein>
<evidence type="ECO:0000313" key="9">
    <source>
        <dbReference type="Proteomes" id="UP001497480"/>
    </source>
</evidence>
<evidence type="ECO:0000256" key="1">
    <source>
        <dbReference type="ARBA" id="ARBA00004167"/>
    </source>
</evidence>
<evidence type="ECO:0000256" key="2">
    <source>
        <dbReference type="ARBA" id="ARBA00022692"/>
    </source>
</evidence>
<accession>A0AAV1XRP6</accession>
<keyword evidence="3 6" id="KW-1133">Transmembrane helix</keyword>
<dbReference type="PROSITE" id="PS51778">
    <property type="entry name" value="VAST"/>
    <property type="match status" value="1"/>
</dbReference>
<feature type="region of interest" description="Disordered" evidence="5">
    <location>
        <begin position="16"/>
        <end position="64"/>
    </location>
</feature>
<feature type="compositionally biased region" description="Polar residues" evidence="5">
    <location>
        <begin position="49"/>
        <end position="64"/>
    </location>
</feature>
<dbReference type="InterPro" id="IPR004182">
    <property type="entry name" value="GRAM"/>
</dbReference>
<comment type="subcellular location">
    <subcellularLocation>
        <location evidence="1">Membrane</location>
        <topology evidence="1">Single-pass membrane protein</topology>
    </subcellularLocation>
</comment>
<dbReference type="Gene3D" id="2.30.29.30">
    <property type="entry name" value="Pleckstrin-homology domain (PH domain)/Phosphotyrosine-binding domain (PTB)"/>
    <property type="match status" value="1"/>
</dbReference>
<evidence type="ECO:0000256" key="5">
    <source>
        <dbReference type="SAM" id="MobiDB-lite"/>
    </source>
</evidence>
<dbReference type="GO" id="GO:0043069">
    <property type="term" value="P:negative regulation of programmed cell death"/>
    <property type="evidence" value="ECO:0007669"/>
    <property type="project" value="TreeGrafter"/>
</dbReference>
<name>A0AAV1XRP6_LUPLU</name>
<sequence>MASTFVSTAIIAGAVEPPQHQTVDPSTSSRPSSVSAASTDDAVDRDESCNSSPNFSREAESQLQSPDLLKSEEYRQLFRLPLEEVIIEDFNCALQENILIQGHMYLFVNFICFYSNIFGFETKRIIPLSEVTDVRRAKTAGLFHNAIEITVGSRKHFFASFLYRDDAFKIINDGWLRQANGATTITEQQESISESSSQESGSMAIENVISADILDSESLPSDLSSDNSMCIEAGLPCIVGGDPILITASEKQTSVKQIAKTVLNNDVPSVSWNWKEENIDAPTTPEGYTCVAESVFPIMVEDFFRYFFSDDSVMFLKSFHKRCGNKDFTCASWHPQENFGHARELSFQHPIKVYLGATFGSCHSVQKYRVYRNSHLVIETLQEVSDVPYSDYFRVEELWDIERDRDESKECCILRVYVNVTFLKRTMWKGKIVQSTIEECREAYATWVNMAHELLKQKKIEDQQESVARVNQNGRMNLDREETVESLEGSMEPNNPTTKMIQPTSKVVDATHNVDNHLQGNFTGTISVSSLLQGFMMKFRLFLKNQSNLSVILVTVFALIFFMQQFSILVLLANKPQHINVNSPCVDYNMENGMARNPSDIAWMEQRIHHLKDEMYMVETRLERMMYEHALLKKQLQDLEGK</sequence>
<proteinExistence type="predicted"/>
<dbReference type="InterPro" id="IPR011993">
    <property type="entry name" value="PH-like_dom_sf"/>
</dbReference>
<evidence type="ECO:0000256" key="6">
    <source>
        <dbReference type="SAM" id="Phobius"/>
    </source>
</evidence>
<keyword evidence="9" id="KW-1185">Reference proteome</keyword>
<evidence type="ECO:0000256" key="3">
    <source>
        <dbReference type="ARBA" id="ARBA00022989"/>
    </source>
</evidence>
<evidence type="ECO:0000256" key="4">
    <source>
        <dbReference type="ARBA" id="ARBA00023136"/>
    </source>
</evidence>
<gene>
    <name evidence="8" type="ORF">LLUT_LOCUS25394</name>
</gene>
<keyword evidence="4 6" id="KW-0472">Membrane</keyword>